<protein>
    <submittedName>
        <fullName evidence="3">Membrane spanning protein</fullName>
    </submittedName>
</protein>
<feature type="transmembrane region" description="Helical" evidence="1">
    <location>
        <begin position="84"/>
        <end position="104"/>
    </location>
</feature>
<organism evidence="2 3">
    <name type="scientific">Strongyloides venezuelensis</name>
    <name type="common">Threadworm</name>
    <dbReference type="NCBI Taxonomy" id="75913"/>
    <lineage>
        <taxon>Eukaryota</taxon>
        <taxon>Metazoa</taxon>
        <taxon>Ecdysozoa</taxon>
        <taxon>Nematoda</taxon>
        <taxon>Chromadorea</taxon>
        <taxon>Rhabditida</taxon>
        <taxon>Tylenchina</taxon>
        <taxon>Panagrolaimomorpha</taxon>
        <taxon>Strongyloidoidea</taxon>
        <taxon>Strongyloididae</taxon>
        <taxon>Strongyloides</taxon>
    </lineage>
</organism>
<evidence type="ECO:0000313" key="3">
    <source>
        <dbReference type="WBParaSite" id="SVE_0281600.1"/>
    </source>
</evidence>
<name>A0A0K0F1Z0_STRVS</name>
<evidence type="ECO:0000313" key="2">
    <source>
        <dbReference type="Proteomes" id="UP000035680"/>
    </source>
</evidence>
<proteinExistence type="predicted"/>
<keyword evidence="1" id="KW-0812">Transmembrane</keyword>
<dbReference type="Proteomes" id="UP000035680">
    <property type="component" value="Unassembled WGS sequence"/>
</dbReference>
<keyword evidence="2" id="KW-1185">Reference proteome</keyword>
<reference evidence="2" key="1">
    <citation type="submission" date="2014-07" db="EMBL/GenBank/DDBJ databases">
        <authorList>
            <person name="Martin A.A"/>
            <person name="De Silva N."/>
        </authorList>
    </citation>
    <scope>NUCLEOTIDE SEQUENCE</scope>
</reference>
<evidence type="ECO:0000256" key="1">
    <source>
        <dbReference type="SAM" id="Phobius"/>
    </source>
</evidence>
<sequence>MYNKSYSLPGDINNVTSNRHSVSEKMRINKVTISMLLLYLLTSVITLFLHLPISSITIIIPVLAVPFTVWAVKYDVRPARRISLNSTCTCLCLKLLSIVAYYLIFERNKHVNKIKEANYARRVAILDEKNKEYDMKVIFMAGIILVETLVFILFTFIQWHRTAFKKNKKRNRIDREVVRF</sequence>
<keyword evidence="1" id="KW-1133">Transmembrane helix</keyword>
<accession>A0A0K0F1Z0</accession>
<feature type="transmembrane region" description="Helical" evidence="1">
    <location>
        <begin position="55"/>
        <end position="72"/>
    </location>
</feature>
<dbReference type="AlphaFoldDB" id="A0A0K0F1Z0"/>
<reference evidence="3" key="2">
    <citation type="submission" date="2015-08" db="UniProtKB">
        <authorList>
            <consortium name="WormBaseParasite"/>
        </authorList>
    </citation>
    <scope>IDENTIFICATION</scope>
</reference>
<dbReference type="WBParaSite" id="SVE_0281600.1">
    <property type="protein sequence ID" value="SVE_0281600.1"/>
    <property type="gene ID" value="SVE_0281600"/>
</dbReference>
<feature type="transmembrane region" description="Helical" evidence="1">
    <location>
        <begin position="137"/>
        <end position="159"/>
    </location>
</feature>
<keyword evidence="1" id="KW-0472">Membrane</keyword>